<name>A0A3N0HYE9_9FIRM</name>
<evidence type="ECO:0000256" key="5">
    <source>
        <dbReference type="ARBA" id="ARBA00022801"/>
    </source>
</evidence>
<evidence type="ECO:0000256" key="2">
    <source>
        <dbReference type="ARBA" id="ARBA00004401"/>
    </source>
</evidence>
<keyword evidence="7" id="KW-0812">Transmembrane</keyword>
<dbReference type="GO" id="GO:0009003">
    <property type="term" value="F:signal peptidase activity"/>
    <property type="evidence" value="ECO:0007669"/>
    <property type="project" value="UniProtKB-EC"/>
</dbReference>
<evidence type="ECO:0000313" key="9">
    <source>
        <dbReference type="EMBL" id="RNM29783.1"/>
    </source>
</evidence>
<dbReference type="OrthoDB" id="9802919at2"/>
<evidence type="ECO:0000256" key="1">
    <source>
        <dbReference type="ARBA" id="ARBA00000677"/>
    </source>
</evidence>
<keyword evidence="7" id="KW-0645">Protease</keyword>
<dbReference type="Proteomes" id="UP000276568">
    <property type="component" value="Unassembled WGS sequence"/>
</dbReference>
<feature type="transmembrane region" description="Helical" evidence="7">
    <location>
        <begin position="27"/>
        <end position="47"/>
    </location>
</feature>
<keyword evidence="7" id="KW-0472">Membrane</keyword>
<organism evidence="9 10">
    <name type="scientific">Absicoccus porci</name>
    <dbReference type="NCBI Taxonomy" id="2486576"/>
    <lineage>
        <taxon>Bacteria</taxon>
        <taxon>Bacillati</taxon>
        <taxon>Bacillota</taxon>
        <taxon>Erysipelotrichia</taxon>
        <taxon>Erysipelotrichales</taxon>
        <taxon>Erysipelotrichaceae</taxon>
        <taxon>Absicoccus</taxon>
    </lineage>
</organism>
<dbReference type="EMBL" id="RJQC01000003">
    <property type="protein sequence ID" value="RNM29783.1"/>
    <property type="molecule type" value="Genomic_DNA"/>
</dbReference>
<dbReference type="InterPro" id="IPR036286">
    <property type="entry name" value="LexA/Signal_pep-like_sf"/>
</dbReference>
<comment type="catalytic activity">
    <reaction evidence="1 7">
        <text>Cleavage of hydrophobic, N-terminal signal or leader sequences from secreted and periplasmic proteins.</text>
        <dbReference type="EC" id="3.4.21.89"/>
    </reaction>
</comment>
<dbReference type="GO" id="GO:0004252">
    <property type="term" value="F:serine-type endopeptidase activity"/>
    <property type="evidence" value="ECO:0007669"/>
    <property type="project" value="InterPro"/>
</dbReference>
<evidence type="ECO:0000259" key="8">
    <source>
        <dbReference type="Pfam" id="PF10502"/>
    </source>
</evidence>
<dbReference type="Pfam" id="PF10502">
    <property type="entry name" value="Peptidase_S26"/>
    <property type="match status" value="1"/>
</dbReference>
<reference evidence="9 10" key="1">
    <citation type="submission" date="2018-11" db="EMBL/GenBank/DDBJ databases">
        <title>Clostridium sp. nov., a member of the family Erysipelotrichaceae isolated from pig faeces.</title>
        <authorList>
            <person name="Chang Y.-H."/>
        </authorList>
    </citation>
    <scope>NUCLEOTIDE SEQUENCE [LARGE SCALE GENOMIC DNA]</scope>
    <source>
        <strain evidence="9 10">YH-panp20</strain>
    </source>
</reference>
<comment type="subcellular location">
    <subcellularLocation>
        <location evidence="2">Cell membrane</location>
        <topology evidence="2">Single-pass type II membrane protein</topology>
    </subcellularLocation>
    <subcellularLocation>
        <location evidence="7">Membrane</location>
        <topology evidence="7">Single-pass type II membrane protein</topology>
    </subcellularLocation>
</comment>
<evidence type="ECO:0000256" key="3">
    <source>
        <dbReference type="ARBA" id="ARBA00009370"/>
    </source>
</evidence>
<dbReference type="PANTHER" id="PTHR43390:SF1">
    <property type="entry name" value="CHLOROPLAST PROCESSING PEPTIDASE"/>
    <property type="match status" value="1"/>
</dbReference>
<dbReference type="SUPFAM" id="SSF51306">
    <property type="entry name" value="LexA/Signal peptidase"/>
    <property type="match status" value="1"/>
</dbReference>
<feature type="active site" evidence="6">
    <location>
        <position position="55"/>
    </location>
</feature>
<evidence type="ECO:0000256" key="7">
    <source>
        <dbReference type="RuleBase" id="RU362042"/>
    </source>
</evidence>
<evidence type="ECO:0000256" key="6">
    <source>
        <dbReference type="PIRSR" id="PIRSR600223-1"/>
    </source>
</evidence>
<dbReference type="GO" id="GO:0005886">
    <property type="term" value="C:plasma membrane"/>
    <property type="evidence" value="ECO:0007669"/>
    <property type="project" value="UniProtKB-SubCell"/>
</dbReference>
<dbReference type="Gene3D" id="2.10.109.10">
    <property type="entry name" value="Umud Fragment, subunit A"/>
    <property type="match status" value="1"/>
</dbReference>
<comment type="similarity">
    <text evidence="3 7">Belongs to the peptidase S26 family.</text>
</comment>
<dbReference type="PANTHER" id="PTHR43390">
    <property type="entry name" value="SIGNAL PEPTIDASE I"/>
    <property type="match status" value="1"/>
</dbReference>
<keyword evidence="7" id="KW-1133">Transmembrane helix</keyword>
<dbReference type="NCBIfam" id="TIGR02227">
    <property type="entry name" value="sigpep_I_bact"/>
    <property type="match status" value="1"/>
</dbReference>
<evidence type="ECO:0000256" key="4">
    <source>
        <dbReference type="ARBA" id="ARBA00013208"/>
    </source>
</evidence>
<dbReference type="InterPro" id="IPR019533">
    <property type="entry name" value="Peptidase_S26"/>
</dbReference>
<keyword evidence="5 7" id="KW-0378">Hydrolase</keyword>
<gene>
    <name evidence="9" type="primary">lepB</name>
    <name evidence="9" type="ORF">EDX97_09155</name>
</gene>
<dbReference type="InterPro" id="IPR000223">
    <property type="entry name" value="Pept_S26A_signal_pept_1"/>
</dbReference>
<keyword evidence="10" id="KW-1185">Reference proteome</keyword>
<feature type="active site" evidence="6">
    <location>
        <position position="101"/>
    </location>
</feature>
<dbReference type="AlphaFoldDB" id="A0A3N0HYE9"/>
<dbReference type="PROSITE" id="PS00761">
    <property type="entry name" value="SPASE_I_3"/>
    <property type="match status" value="1"/>
</dbReference>
<dbReference type="InterPro" id="IPR019758">
    <property type="entry name" value="Pept_S26A_signal_pept_1_CS"/>
</dbReference>
<dbReference type="EC" id="3.4.21.89" evidence="4 7"/>
<dbReference type="PRINTS" id="PR00727">
    <property type="entry name" value="LEADERPTASE"/>
</dbReference>
<dbReference type="CDD" id="cd06530">
    <property type="entry name" value="S26_SPase_I"/>
    <property type="match status" value="1"/>
</dbReference>
<proteinExistence type="inferred from homology"/>
<feature type="domain" description="Peptidase S26" evidence="8">
    <location>
        <begin position="25"/>
        <end position="195"/>
    </location>
</feature>
<accession>A0A3N0HYE9</accession>
<evidence type="ECO:0000313" key="10">
    <source>
        <dbReference type="Proteomes" id="UP000276568"/>
    </source>
</evidence>
<dbReference type="GO" id="GO:0006465">
    <property type="term" value="P:signal peptide processing"/>
    <property type="evidence" value="ECO:0007669"/>
    <property type="project" value="InterPro"/>
</dbReference>
<comment type="caution">
    <text evidence="9">The sequence shown here is derived from an EMBL/GenBank/DDBJ whole genome shotgun (WGS) entry which is preliminary data.</text>
</comment>
<sequence>MRKIKKKKKIEYDRDDERTLGEDILDFIKVFAISALVILLFMHFIAYPVTVSGRSMVPTLQNGEYGFTNIINLAFKEPARGDIVVVNMYNEDTQQNEKWVKRIIGLPGETIECKNEIIYINGKALDESSYISSSYRQRMIDEYGYFNMDFSAVKLGKNQYFVMGDNRPYSKDSRYKDVGPITKSQIFGDGIFVIWPLSVFGGK</sequence>
<dbReference type="RefSeq" id="WP_128520847.1">
    <property type="nucleotide sequence ID" value="NZ_JALFCT010000016.1"/>
</dbReference>
<protein>
    <recommendedName>
        <fullName evidence="4 7">Signal peptidase I</fullName>
        <ecNumber evidence="4 7">3.4.21.89</ecNumber>
    </recommendedName>
</protein>